<dbReference type="PROSITE" id="PS50206">
    <property type="entry name" value="RHODANESE_3"/>
    <property type="match status" value="1"/>
</dbReference>
<dbReference type="Proteomes" id="UP000613740">
    <property type="component" value="Unassembled WGS sequence"/>
</dbReference>
<dbReference type="InterPro" id="IPR006439">
    <property type="entry name" value="HAD-SF_hydro_IA"/>
</dbReference>
<dbReference type="Gene3D" id="3.40.250.10">
    <property type="entry name" value="Rhodanese-like domain"/>
    <property type="match status" value="1"/>
</dbReference>
<dbReference type="Pfam" id="PF00581">
    <property type="entry name" value="Rhodanese"/>
    <property type="match status" value="1"/>
</dbReference>
<dbReference type="Gene3D" id="3.40.50.1000">
    <property type="entry name" value="HAD superfamily/HAD-like"/>
    <property type="match status" value="1"/>
</dbReference>
<dbReference type="PANTHER" id="PTHR18901:SF38">
    <property type="entry name" value="PSEUDOURIDINE-5'-PHOSPHATASE"/>
    <property type="match status" value="1"/>
</dbReference>
<dbReference type="InterPro" id="IPR036412">
    <property type="entry name" value="HAD-like_sf"/>
</dbReference>
<dbReference type="NCBIfam" id="TIGR01509">
    <property type="entry name" value="HAD-SF-IA-v3"/>
    <property type="match status" value="1"/>
</dbReference>
<comment type="caution">
    <text evidence="2">The sequence shown here is derived from an EMBL/GenBank/DDBJ whole genome shotgun (WGS) entry which is preliminary data.</text>
</comment>
<dbReference type="InterPro" id="IPR036873">
    <property type="entry name" value="Rhodanese-like_dom_sf"/>
</dbReference>
<dbReference type="Gene3D" id="1.10.150.240">
    <property type="entry name" value="Putative phosphatase, domain 2"/>
    <property type="match status" value="1"/>
</dbReference>
<accession>A0A835T3L9</accession>
<evidence type="ECO:0000313" key="3">
    <source>
        <dbReference type="Proteomes" id="UP000613740"/>
    </source>
</evidence>
<dbReference type="FunFam" id="1.10.150.240:FF:000001">
    <property type="entry name" value="Haloacid dehalogenase-like hydrolase domain"/>
    <property type="match status" value="1"/>
</dbReference>
<gene>
    <name evidence="2" type="ORF">HYH02_011033</name>
</gene>
<dbReference type="SUPFAM" id="SSF52821">
    <property type="entry name" value="Rhodanese/Cell cycle control phosphatase"/>
    <property type="match status" value="1"/>
</dbReference>
<dbReference type="SMART" id="SM00450">
    <property type="entry name" value="RHOD"/>
    <property type="match status" value="1"/>
</dbReference>
<keyword evidence="3" id="KW-1185">Reference proteome</keyword>
<reference evidence="2" key="1">
    <citation type="journal article" date="2020" name="bioRxiv">
        <title>Comparative genomics of Chlamydomonas.</title>
        <authorList>
            <person name="Craig R.J."/>
            <person name="Hasan A.R."/>
            <person name="Ness R.W."/>
            <person name="Keightley P.D."/>
        </authorList>
    </citation>
    <scope>NUCLEOTIDE SEQUENCE</scope>
    <source>
        <strain evidence="2">CCAP 11/173</strain>
    </source>
</reference>
<evidence type="ECO:0000259" key="1">
    <source>
        <dbReference type="PROSITE" id="PS50206"/>
    </source>
</evidence>
<dbReference type="InterPro" id="IPR023198">
    <property type="entry name" value="PGP-like_dom2"/>
</dbReference>
<name>A0A835T3L9_9CHLO</name>
<dbReference type="InterPro" id="IPR023214">
    <property type="entry name" value="HAD_sf"/>
</dbReference>
<dbReference type="AlphaFoldDB" id="A0A835T3L9"/>
<dbReference type="EMBL" id="JAEHOD010000044">
    <property type="protein sequence ID" value="KAG2438337.1"/>
    <property type="molecule type" value="Genomic_DNA"/>
</dbReference>
<protein>
    <recommendedName>
        <fullName evidence="1">Rhodanese domain-containing protein</fullName>
    </recommendedName>
</protein>
<dbReference type="GO" id="GO:0016791">
    <property type="term" value="F:phosphatase activity"/>
    <property type="evidence" value="ECO:0007669"/>
    <property type="project" value="TreeGrafter"/>
</dbReference>
<dbReference type="SFLD" id="SFLDG01129">
    <property type="entry name" value="C1.5:_HAD__Beta-PGM__Phosphata"/>
    <property type="match status" value="1"/>
</dbReference>
<organism evidence="2 3">
    <name type="scientific">Chlamydomonas schloesseri</name>
    <dbReference type="NCBI Taxonomy" id="2026947"/>
    <lineage>
        <taxon>Eukaryota</taxon>
        <taxon>Viridiplantae</taxon>
        <taxon>Chlorophyta</taxon>
        <taxon>core chlorophytes</taxon>
        <taxon>Chlorophyceae</taxon>
        <taxon>CS clade</taxon>
        <taxon>Chlamydomonadales</taxon>
        <taxon>Chlamydomonadaceae</taxon>
        <taxon>Chlamydomonas</taxon>
    </lineage>
</organism>
<dbReference type="PANTHER" id="PTHR18901">
    <property type="entry name" value="2-DEOXYGLUCOSE-6-PHOSPHATE PHOSPHATASE 2"/>
    <property type="match status" value="1"/>
</dbReference>
<sequence>MTPSVQPGGRPSVVLFDMDGLLLDTEGAYTVAQQRILDRFGRKFTWELKAKMMGRQALDAARVLCEDLKLTPEEITPEQFLAERDALLQEAFADSPLMPGAERLVRHLAACGVPMAVATGSHAAAFKLKTSKHGPLFSLFHHVVTGDMVARAKPDPEIFLKAAAGFTDLAVTDMGGVLVFEDAPNGVEAARAGGMRVVMAPYPMKARSFPTAPAAGLSRKQVRVRASAMAEVIHISDTWIMAGSAALALSVPVALGSVSAGRVQSVSPSDASILLASSGNIKLVDVRSRLEVKIEGLPLSRQMRKARVIHAPFNELRGGKLRPVPSFVDDILFVPGVNDQTTFIVMSSRGSETCRRAVAAISQVGKHDIYTVEGGFRAWQAAGLDTESAALMSGEFDDAGGSSVLGGSDEEAYDYYGDGGSSSGGTSTMTSVDVSRRNAAGAGGGGGAAALGVEEMYLDGAVAAGNNGPLAALTAAISRVPFKPKLLDVLKEGA</sequence>
<proteinExistence type="predicted"/>
<dbReference type="InterPro" id="IPR001763">
    <property type="entry name" value="Rhodanese-like_dom"/>
</dbReference>
<feature type="domain" description="Rhodanese" evidence="1">
    <location>
        <begin position="277"/>
        <end position="388"/>
    </location>
</feature>
<dbReference type="Pfam" id="PF00702">
    <property type="entry name" value="Hydrolase"/>
    <property type="match status" value="1"/>
</dbReference>
<dbReference type="SFLD" id="SFLDS00003">
    <property type="entry name" value="Haloacid_Dehalogenase"/>
    <property type="match status" value="1"/>
</dbReference>
<evidence type="ECO:0000313" key="2">
    <source>
        <dbReference type="EMBL" id="KAG2438337.1"/>
    </source>
</evidence>
<dbReference type="OrthoDB" id="40579at2759"/>
<dbReference type="SUPFAM" id="SSF56784">
    <property type="entry name" value="HAD-like"/>
    <property type="match status" value="1"/>
</dbReference>